<reference evidence="1 2" key="1">
    <citation type="journal article" date="2018" name="Mol. Biol. Evol.">
        <title>Broad Genomic Sampling Reveals a Smut Pathogenic Ancestry of the Fungal Clade Ustilaginomycotina.</title>
        <authorList>
            <person name="Kijpornyongpan T."/>
            <person name="Mondo S.J."/>
            <person name="Barry K."/>
            <person name="Sandor L."/>
            <person name="Lee J."/>
            <person name="Lipzen A."/>
            <person name="Pangilinan J."/>
            <person name="LaButti K."/>
            <person name="Hainaut M."/>
            <person name="Henrissat B."/>
            <person name="Grigoriev I.V."/>
            <person name="Spatafora J.W."/>
            <person name="Aime M.C."/>
        </authorList>
    </citation>
    <scope>NUCLEOTIDE SEQUENCE [LARGE SCALE GENOMIC DNA]</scope>
    <source>
        <strain evidence="1 2">MCA 4658</strain>
    </source>
</reference>
<gene>
    <name evidence="1" type="ORF">IE81DRAFT_206734</name>
</gene>
<accession>A0A316W5M6</accession>
<name>A0A316W5M6_9BASI</name>
<proteinExistence type="predicted"/>
<sequence>MRVPNPKEIRLMIVPKLLLMPQSAQGAKVHRSQAHHDRSLGNVQVVARRQRVTFGGCEYKHDDEEAILLGTATVCPLPGITTNLNASATRNMPL</sequence>
<dbReference type="InParanoid" id="A0A316W5M6"/>
<dbReference type="RefSeq" id="XP_025372327.1">
    <property type="nucleotide sequence ID" value="XM_025510940.1"/>
</dbReference>
<dbReference type="AlphaFoldDB" id="A0A316W5M6"/>
<keyword evidence="2" id="KW-1185">Reference proteome</keyword>
<protein>
    <submittedName>
        <fullName evidence="1">Uncharacterized protein</fullName>
    </submittedName>
</protein>
<dbReference type="EMBL" id="KZ819356">
    <property type="protein sequence ID" value="PWN45167.1"/>
    <property type="molecule type" value="Genomic_DNA"/>
</dbReference>
<evidence type="ECO:0000313" key="2">
    <source>
        <dbReference type="Proteomes" id="UP000245783"/>
    </source>
</evidence>
<organism evidence="1 2">
    <name type="scientific">Ceraceosorus guamensis</name>
    <dbReference type="NCBI Taxonomy" id="1522189"/>
    <lineage>
        <taxon>Eukaryota</taxon>
        <taxon>Fungi</taxon>
        <taxon>Dikarya</taxon>
        <taxon>Basidiomycota</taxon>
        <taxon>Ustilaginomycotina</taxon>
        <taxon>Exobasidiomycetes</taxon>
        <taxon>Ceraceosorales</taxon>
        <taxon>Ceraceosoraceae</taxon>
        <taxon>Ceraceosorus</taxon>
    </lineage>
</organism>
<evidence type="ECO:0000313" key="1">
    <source>
        <dbReference type="EMBL" id="PWN45167.1"/>
    </source>
</evidence>
<dbReference type="GeneID" id="37032810"/>
<dbReference type="Proteomes" id="UP000245783">
    <property type="component" value="Unassembled WGS sequence"/>
</dbReference>